<evidence type="ECO:0000256" key="4">
    <source>
        <dbReference type="SAM" id="SignalP"/>
    </source>
</evidence>
<feature type="chain" id="PRO_5032706576" description="MD-2-related lipid-recognition domain-containing protein" evidence="4">
    <location>
        <begin position="19"/>
        <end position="146"/>
    </location>
</feature>
<gene>
    <name evidence="6" type="ORF">OXX778_LOCUS22959</name>
</gene>
<sequence>MFKKAEIFFVLLVSIIEAKRVLINFSDKEVFNFNKLTKINDIYKDCGSETGTINKVTITDCNQAPCVFNKGKNYTLELEFVSKVDTKSVVNKVFGIIAKVPVPFPLPNDNGCTLGIDCPVKSGDSLKESVLLHYQSYKNIPRLVCM</sequence>
<comment type="similarity">
    <text evidence="2">Belongs to the NPC2 family.</text>
</comment>
<evidence type="ECO:0000256" key="1">
    <source>
        <dbReference type="ARBA" id="ARBA00004613"/>
    </source>
</evidence>
<dbReference type="Proteomes" id="UP000663879">
    <property type="component" value="Unassembled WGS sequence"/>
</dbReference>
<proteinExistence type="inferred from homology"/>
<comment type="subcellular location">
    <subcellularLocation>
        <location evidence="1">Secreted</location>
    </subcellularLocation>
</comment>
<evidence type="ECO:0000256" key="2">
    <source>
        <dbReference type="ARBA" id="ARBA00006370"/>
    </source>
</evidence>
<evidence type="ECO:0000313" key="7">
    <source>
        <dbReference type="Proteomes" id="UP000663879"/>
    </source>
</evidence>
<dbReference type="SUPFAM" id="SSF81296">
    <property type="entry name" value="E set domains"/>
    <property type="match status" value="1"/>
</dbReference>
<evidence type="ECO:0000259" key="5">
    <source>
        <dbReference type="SMART" id="SM00737"/>
    </source>
</evidence>
<dbReference type="GO" id="GO:0005576">
    <property type="term" value="C:extracellular region"/>
    <property type="evidence" value="ECO:0007669"/>
    <property type="project" value="UniProtKB-SubCell"/>
</dbReference>
<organism evidence="6 7">
    <name type="scientific">Brachionus calyciflorus</name>
    <dbReference type="NCBI Taxonomy" id="104777"/>
    <lineage>
        <taxon>Eukaryota</taxon>
        <taxon>Metazoa</taxon>
        <taxon>Spiralia</taxon>
        <taxon>Gnathifera</taxon>
        <taxon>Rotifera</taxon>
        <taxon>Eurotatoria</taxon>
        <taxon>Monogononta</taxon>
        <taxon>Pseudotrocha</taxon>
        <taxon>Ploima</taxon>
        <taxon>Brachionidae</taxon>
        <taxon>Brachionus</taxon>
    </lineage>
</organism>
<protein>
    <recommendedName>
        <fullName evidence="5">MD-2-related lipid-recognition domain-containing protein</fullName>
    </recommendedName>
</protein>
<evidence type="ECO:0000313" key="6">
    <source>
        <dbReference type="EMBL" id="CAF1142595.1"/>
    </source>
</evidence>
<reference evidence="6" key="1">
    <citation type="submission" date="2021-02" db="EMBL/GenBank/DDBJ databases">
        <authorList>
            <person name="Nowell W R."/>
        </authorList>
    </citation>
    <scope>NUCLEOTIDE SEQUENCE</scope>
    <source>
        <strain evidence="6">Ploen Becks lab</strain>
    </source>
</reference>
<evidence type="ECO:0000256" key="3">
    <source>
        <dbReference type="ARBA" id="ARBA00022525"/>
    </source>
</evidence>
<feature type="signal peptide" evidence="4">
    <location>
        <begin position="1"/>
        <end position="18"/>
    </location>
</feature>
<keyword evidence="4" id="KW-0732">Signal</keyword>
<dbReference type="EMBL" id="CAJNOC010010735">
    <property type="protein sequence ID" value="CAF1142595.1"/>
    <property type="molecule type" value="Genomic_DNA"/>
</dbReference>
<dbReference type="OrthoDB" id="6489092at2759"/>
<comment type="caution">
    <text evidence="6">The sequence shown here is derived from an EMBL/GenBank/DDBJ whole genome shotgun (WGS) entry which is preliminary data.</text>
</comment>
<dbReference type="AlphaFoldDB" id="A0A814SAT3"/>
<keyword evidence="7" id="KW-1185">Reference proteome</keyword>
<name>A0A814SAT3_9BILA</name>
<dbReference type="InterPro" id="IPR014756">
    <property type="entry name" value="Ig_E-set"/>
</dbReference>
<accession>A0A814SAT3</accession>
<dbReference type="Gene3D" id="2.60.40.770">
    <property type="match status" value="1"/>
</dbReference>
<dbReference type="FunFam" id="2.60.40.770:FF:000001">
    <property type="entry name" value="NPC intracellular cholesterol transporter 2"/>
    <property type="match status" value="1"/>
</dbReference>
<keyword evidence="3" id="KW-0964">Secreted</keyword>
<dbReference type="SMART" id="SM00737">
    <property type="entry name" value="ML"/>
    <property type="match status" value="1"/>
</dbReference>
<dbReference type="InterPro" id="IPR003172">
    <property type="entry name" value="ML_dom"/>
</dbReference>
<feature type="domain" description="MD-2-related lipid-recognition" evidence="5">
    <location>
        <begin position="43"/>
        <end position="142"/>
    </location>
</feature>
<dbReference type="Pfam" id="PF02221">
    <property type="entry name" value="E1_DerP2_DerF2"/>
    <property type="match status" value="1"/>
</dbReference>